<feature type="transmembrane region" description="Helical" evidence="6">
    <location>
        <begin position="140"/>
        <end position="159"/>
    </location>
</feature>
<feature type="transmembrane region" description="Helical" evidence="6">
    <location>
        <begin position="327"/>
        <end position="348"/>
    </location>
</feature>
<accession>A0A5P8JW04</accession>
<evidence type="ECO:0000256" key="3">
    <source>
        <dbReference type="ARBA" id="ARBA00022692"/>
    </source>
</evidence>
<feature type="transmembrane region" description="Helical" evidence="6">
    <location>
        <begin position="225"/>
        <end position="246"/>
    </location>
</feature>
<dbReference type="EMBL" id="CP045068">
    <property type="protein sequence ID" value="QFQ89920.1"/>
    <property type="molecule type" value="Genomic_DNA"/>
</dbReference>
<evidence type="ECO:0000256" key="5">
    <source>
        <dbReference type="ARBA" id="ARBA00023136"/>
    </source>
</evidence>
<feature type="transmembrane region" description="Helical" evidence="6">
    <location>
        <begin position="360"/>
        <end position="381"/>
    </location>
</feature>
<feature type="transmembrane region" description="Helical" evidence="6">
    <location>
        <begin position="198"/>
        <end position="219"/>
    </location>
</feature>
<proteinExistence type="predicted"/>
<dbReference type="PRINTS" id="PR01036">
    <property type="entry name" value="TCRTETB"/>
</dbReference>
<keyword evidence="4 6" id="KW-1133">Transmembrane helix</keyword>
<protein>
    <submittedName>
        <fullName evidence="9">MFS transporter</fullName>
    </submittedName>
</protein>
<dbReference type="Proteomes" id="UP000388452">
    <property type="component" value="Chromosome"/>
</dbReference>
<dbReference type="InterPro" id="IPR036259">
    <property type="entry name" value="MFS_trans_sf"/>
</dbReference>
<evidence type="ECO:0000259" key="7">
    <source>
        <dbReference type="PROSITE" id="PS50850"/>
    </source>
</evidence>
<feature type="transmembrane region" description="Helical" evidence="6">
    <location>
        <begin position="165"/>
        <end position="186"/>
    </location>
</feature>
<evidence type="ECO:0000256" key="4">
    <source>
        <dbReference type="ARBA" id="ARBA00022989"/>
    </source>
</evidence>
<evidence type="ECO:0000313" key="8">
    <source>
        <dbReference type="EMBL" id="QFQ89920.1"/>
    </source>
</evidence>
<dbReference type="GO" id="GO:0005886">
    <property type="term" value="C:plasma membrane"/>
    <property type="evidence" value="ECO:0007669"/>
    <property type="project" value="UniProtKB-SubCell"/>
</dbReference>
<feature type="transmembrane region" description="Helical" evidence="6">
    <location>
        <begin position="289"/>
        <end position="306"/>
    </location>
</feature>
<dbReference type="Pfam" id="PF07690">
    <property type="entry name" value="MFS_1"/>
    <property type="match status" value="1"/>
</dbReference>
<dbReference type="PANTHER" id="PTHR42718:SF9">
    <property type="entry name" value="MAJOR FACILITATOR SUPERFAMILY MULTIDRUG TRANSPORTER MFSC"/>
    <property type="match status" value="1"/>
</dbReference>
<name>A0A5P8JW04_9LACO</name>
<evidence type="ECO:0000256" key="2">
    <source>
        <dbReference type="ARBA" id="ARBA00022448"/>
    </source>
</evidence>
<keyword evidence="3 6" id="KW-0812">Transmembrane</keyword>
<keyword evidence="5 6" id="KW-0472">Membrane</keyword>
<feature type="domain" description="Major facilitator superfamily (MFS) profile" evidence="7">
    <location>
        <begin position="74"/>
        <end position="513"/>
    </location>
</feature>
<dbReference type="Gene3D" id="1.20.1250.20">
    <property type="entry name" value="MFS general substrate transporter like domains"/>
    <property type="match status" value="2"/>
</dbReference>
<dbReference type="GO" id="GO:0022857">
    <property type="term" value="F:transmembrane transporter activity"/>
    <property type="evidence" value="ECO:0007669"/>
    <property type="project" value="InterPro"/>
</dbReference>
<evidence type="ECO:0000313" key="9">
    <source>
        <dbReference type="EMBL" id="QFQ92861.1"/>
    </source>
</evidence>
<feature type="transmembrane region" description="Helical" evidence="6">
    <location>
        <begin position="73"/>
        <end position="92"/>
    </location>
</feature>
<dbReference type="InterPro" id="IPR011701">
    <property type="entry name" value="MFS"/>
</dbReference>
<organism evidence="9 10">
    <name type="scientific">Lacticaseibacillus manihotivorans</name>
    <dbReference type="NCBI Taxonomy" id="88233"/>
    <lineage>
        <taxon>Bacteria</taxon>
        <taxon>Bacillati</taxon>
        <taxon>Bacillota</taxon>
        <taxon>Bacilli</taxon>
        <taxon>Lactobacillales</taxon>
        <taxon>Lactobacillaceae</taxon>
        <taxon>Lacticaseibacillus</taxon>
    </lineage>
</organism>
<dbReference type="SUPFAM" id="SSF103473">
    <property type="entry name" value="MFS general substrate transporter"/>
    <property type="match status" value="1"/>
</dbReference>
<dbReference type="AlphaFoldDB" id="A0A5P8JW04"/>
<dbReference type="PANTHER" id="PTHR42718">
    <property type="entry name" value="MAJOR FACILITATOR SUPERFAMILY MULTIDRUG TRANSPORTER MFSC"/>
    <property type="match status" value="1"/>
</dbReference>
<feature type="transmembrane region" description="Helical" evidence="6">
    <location>
        <begin position="424"/>
        <end position="443"/>
    </location>
</feature>
<dbReference type="EMBL" id="CP045068">
    <property type="protein sequence ID" value="QFQ92861.1"/>
    <property type="molecule type" value="Genomic_DNA"/>
</dbReference>
<feature type="transmembrane region" description="Helical" evidence="6">
    <location>
        <begin position="489"/>
        <end position="508"/>
    </location>
</feature>
<dbReference type="InterPro" id="IPR020846">
    <property type="entry name" value="MFS_dom"/>
</dbReference>
<keyword evidence="2" id="KW-0813">Transport</keyword>
<comment type="subcellular location">
    <subcellularLocation>
        <location evidence="1">Cell membrane</location>
        <topology evidence="1">Multi-pass membrane protein</topology>
    </subcellularLocation>
</comment>
<dbReference type="PROSITE" id="PS50850">
    <property type="entry name" value="MFS"/>
    <property type="match status" value="1"/>
</dbReference>
<feature type="transmembrane region" description="Helical" evidence="6">
    <location>
        <begin position="258"/>
        <end position="277"/>
    </location>
</feature>
<evidence type="ECO:0000256" key="6">
    <source>
        <dbReference type="SAM" id="Phobius"/>
    </source>
</evidence>
<feature type="transmembrane region" description="Helical" evidence="6">
    <location>
        <begin position="393"/>
        <end position="412"/>
    </location>
</feature>
<reference evidence="9 10" key="1">
    <citation type="submission" date="2019-10" db="EMBL/GenBank/DDBJ databases">
        <title>Genome sequencing of Lactobacillus manihotivorans.</title>
        <authorList>
            <person name="Kim K."/>
        </authorList>
    </citation>
    <scope>NUCLEOTIDE SEQUENCE [LARGE SCALE GENOMIC DNA]</scope>
    <source>
        <strain evidence="9 10">LM010</strain>
    </source>
</reference>
<evidence type="ECO:0000313" key="10">
    <source>
        <dbReference type="Proteomes" id="UP000388452"/>
    </source>
</evidence>
<feature type="transmembrane region" description="Helical" evidence="6">
    <location>
        <begin position="112"/>
        <end position="131"/>
    </location>
</feature>
<feature type="transmembrane region" description="Helical" evidence="6">
    <location>
        <begin position="464"/>
        <end position="483"/>
    </location>
</feature>
<gene>
    <name evidence="8" type="ORF">LM010_00020</name>
    <name evidence="9" type="ORF">LM010_16330</name>
</gene>
<sequence>MKRPRSCVSSRIITLSLANCSLTKKFSPAILIVICSLACISRDHLCFQGKAASFGALLGMEDDFLIEQKHTNFAIFATAVLAFCGVLLETAMNVTFPTLVAQFHTTLNAVQWVTTGYLLAVAATMMITGFIESRMQTRQLVVCALGLFVLGGAICAVSINLAMLLIGRIVQGLATGLIMPLVFALIMVKVPRAQQGRYVGIAGMLIALAPSLGPSYGGFVTQVASWRLSFCLIMPVALIAGVIAIVNMPQVFPQQKMVFPVGQFALLLLGLIGIIVGFNQLGASGLNSLSTWTPLLLGLLGLIGYVKVASKQTHPLIALTIFHSRQFNLALGLYFSVQFMQLGQTFLLPNYAQLVNHLGSFSAGASLLVGSFASAILSPFTGHWLDRFGIRRVALCGSLFLLTANGLLLIFSQALSTGLIVGGYLLYMIGFSFIFNNALTYGLQNLPNKLTPDGNAAFNTMQQYAGSLGTASVSAVLAATTTITSGTRAVYVGMLMISILVLIGSFNFNKQTA</sequence>
<evidence type="ECO:0000256" key="1">
    <source>
        <dbReference type="ARBA" id="ARBA00004651"/>
    </source>
</evidence>